<proteinExistence type="predicted"/>
<evidence type="ECO:0000313" key="1">
    <source>
        <dbReference type="EMBL" id="KAJ5254617.1"/>
    </source>
</evidence>
<keyword evidence="2" id="KW-1185">Reference proteome</keyword>
<dbReference type="Proteomes" id="UP001220256">
    <property type="component" value="Unassembled WGS sequence"/>
</dbReference>
<protein>
    <submittedName>
        <fullName evidence="1">Uncharacterized protein</fullName>
    </submittedName>
</protein>
<reference evidence="1 2" key="1">
    <citation type="journal article" date="2023" name="IMA Fungus">
        <title>Comparative genomic study of the Penicillium genus elucidates a diverse pangenome and 15 lateral gene transfer events.</title>
        <authorList>
            <person name="Petersen C."/>
            <person name="Sorensen T."/>
            <person name="Nielsen M.R."/>
            <person name="Sondergaard T.E."/>
            <person name="Sorensen J.L."/>
            <person name="Fitzpatrick D.A."/>
            <person name="Frisvad J.C."/>
            <person name="Nielsen K.L."/>
        </authorList>
    </citation>
    <scope>NUCLEOTIDE SEQUENCE [LARGE SCALE GENOMIC DNA]</scope>
    <source>
        <strain evidence="1 2">IBT 3361</strain>
    </source>
</reference>
<evidence type="ECO:0000313" key="2">
    <source>
        <dbReference type="Proteomes" id="UP001220256"/>
    </source>
</evidence>
<dbReference type="EMBL" id="JAPVEB010000011">
    <property type="protein sequence ID" value="KAJ5254617.1"/>
    <property type="molecule type" value="Genomic_DNA"/>
</dbReference>
<gene>
    <name evidence="1" type="ORF">N7505_011826</name>
</gene>
<organism evidence="1 2">
    <name type="scientific">Penicillium chrysogenum</name>
    <name type="common">Penicillium notatum</name>
    <dbReference type="NCBI Taxonomy" id="5076"/>
    <lineage>
        <taxon>Eukaryota</taxon>
        <taxon>Fungi</taxon>
        <taxon>Dikarya</taxon>
        <taxon>Ascomycota</taxon>
        <taxon>Pezizomycotina</taxon>
        <taxon>Eurotiomycetes</taxon>
        <taxon>Eurotiomycetidae</taxon>
        <taxon>Eurotiales</taxon>
        <taxon>Aspergillaceae</taxon>
        <taxon>Penicillium</taxon>
        <taxon>Penicillium chrysogenum species complex</taxon>
    </lineage>
</organism>
<name>A0ABQ8W1L5_PENCH</name>
<accession>A0ABQ8W1L5</accession>
<sequence length="337" mass="38310">MECSGEYLYKFLKALKSQSENEASQRLWVESLLSTVHFQVMKGHMLEPSPLDVQSRFGSSYMGVCGSSTRAREHGHGERSFWYGAEDKSINFLAVMRPSNVLSTKAISSEMIRLTGVIRTGQRRLKKEGRIAYALATDGDLFRFFRMREEGQTAETQCWTGEYHEDTIAILMSIFDDALAPPGACMTSPTAREAITEEENRRDQKRIHAMAVRVGVSVFMDVIQKLPNPLSKKAEERTLSLIRVVILRAIARPGKVMQAGYCDNGFPGYGPVVMRNFAAGLKKVLEEVDFVDYNYNHNQKVLKDALRKAILKEARPMFEEILIEVRKKKLEKFFKYG</sequence>
<comment type="caution">
    <text evidence="1">The sequence shown here is derived from an EMBL/GenBank/DDBJ whole genome shotgun (WGS) entry which is preliminary data.</text>
</comment>